<dbReference type="PROSITE" id="PS51178">
    <property type="entry name" value="PASTA"/>
    <property type="match status" value="1"/>
</dbReference>
<organism evidence="3">
    <name type="scientific">gut metagenome</name>
    <dbReference type="NCBI Taxonomy" id="749906"/>
    <lineage>
        <taxon>unclassified sequences</taxon>
        <taxon>metagenomes</taxon>
        <taxon>organismal metagenomes</taxon>
    </lineage>
</organism>
<protein>
    <submittedName>
        <fullName evidence="3">Transmembrane PASTA-domain protein</fullName>
    </submittedName>
</protein>
<evidence type="ECO:0000259" key="2">
    <source>
        <dbReference type="PROSITE" id="PS51178"/>
    </source>
</evidence>
<keyword evidence="1" id="KW-0472">Membrane</keyword>
<proteinExistence type="predicted"/>
<evidence type="ECO:0000313" key="3">
    <source>
        <dbReference type="EMBL" id="EJX02821.1"/>
    </source>
</evidence>
<feature type="transmembrane region" description="Helical" evidence="1">
    <location>
        <begin position="14"/>
        <end position="34"/>
    </location>
</feature>
<sequence>MTIKEFFSFQKNSFFWLNLLAMLLVVVGLIYGVLAGLDAYTRHGQAVVVPDVKGMGVAEAEQLFSAKKLKCEVVDSTYVKELQAGCILDYHPIAGQKVKEGRVIYLTINTLNIPLCEVPDVADNSSLRQAEARLLVSGFKLEKIDTIPGEKDWVYGVKYRDRMLQLGEKVPTGASLTLMVGNGLDSLQVDSTAIEGNLPLDSRGTDQTVGEDESWF</sequence>
<keyword evidence="1" id="KW-1133">Transmembrane helix</keyword>
<comment type="caution">
    <text evidence="3">The sequence shown here is derived from an EMBL/GenBank/DDBJ whole genome shotgun (WGS) entry which is preliminary data.</text>
</comment>
<gene>
    <name evidence="3" type="ORF">EVA_09071</name>
</gene>
<reference evidence="3" key="1">
    <citation type="journal article" date="2012" name="PLoS ONE">
        <title>Gene sets for utilization of primary and secondary nutrition supplies in the distal gut of endangered iberian lynx.</title>
        <authorList>
            <person name="Alcaide M."/>
            <person name="Messina E."/>
            <person name="Richter M."/>
            <person name="Bargiela R."/>
            <person name="Peplies J."/>
            <person name="Huws S.A."/>
            <person name="Newbold C.J."/>
            <person name="Golyshin P.N."/>
            <person name="Simon M.A."/>
            <person name="Lopez G."/>
            <person name="Yakimov M.M."/>
            <person name="Ferrer M."/>
        </authorList>
    </citation>
    <scope>NUCLEOTIDE SEQUENCE</scope>
</reference>
<dbReference type="Gene3D" id="3.30.10.20">
    <property type="match status" value="1"/>
</dbReference>
<dbReference type="CDD" id="cd06577">
    <property type="entry name" value="PASTA_pknB"/>
    <property type="match status" value="1"/>
</dbReference>
<dbReference type="SUPFAM" id="SSF54184">
    <property type="entry name" value="Penicillin-binding protein 2x (pbp-2x), c-terminal domain"/>
    <property type="match status" value="1"/>
</dbReference>
<keyword evidence="1 3" id="KW-0812">Transmembrane</keyword>
<name>J9CRK8_9ZZZZ</name>
<feature type="domain" description="PASTA" evidence="2">
    <location>
        <begin position="44"/>
        <end position="110"/>
    </location>
</feature>
<accession>J9CRK8</accession>
<dbReference type="AlphaFoldDB" id="J9CRK8"/>
<dbReference type="SMART" id="SM00740">
    <property type="entry name" value="PASTA"/>
    <property type="match status" value="1"/>
</dbReference>
<dbReference type="Pfam" id="PF03793">
    <property type="entry name" value="PASTA"/>
    <property type="match status" value="1"/>
</dbReference>
<evidence type="ECO:0000256" key="1">
    <source>
        <dbReference type="SAM" id="Phobius"/>
    </source>
</evidence>
<dbReference type="EMBL" id="AMCI01002400">
    <property type="protein sequence ID" value="EJX02821.1"/>
    <property type="molecule type" value="Genomic_DNA"/>
</dbReference>
<dbReference type="InterPro" id="IPR005543">
    <property type="entry name" value="PASTA_dom"/>
</dbReference>